<reference evidence="2 3" key="1">
    <citation type="submission" date="2017-01" db="EMBL/GenBank/DDBJ databases">
        <title>Novel large sulfur bacteria in the metagenomes of groundwater-fed chemosynthetic microbial mats in the Lake Huron basin.</title>
        <authorList>
            <person name="Sharrar A.M."/>
            <person name="Flood B.E."/>
            <person name="Bailey J.V."/>
            <person name="Jones D.S."/>
            <person name="Biddanda B."/>
            <person name="Ruberg S.A."/>
            <person name="Marcus D.N."/>
            <person name="Dick G.J."/>
        </authorList>
    </citation>
    <scope>NUCLEOTIDE SEQUENCE [LARGE SCALE GENOMIC DNA]</scope>
    <source>
        <strain evidence="2">A7</strain>
    </source>
</reference>
<name>A0A1W9KNW9_9BURK</name>
<accession>A0A1W9KNW9</accession>
<proteinExistence type="predicted"/>
<dbReference type="AlphaFoldDB" id="A0A1W9KNW9"/>
<organism evidence="2 3">
    <name type="scientific">Rhodoferax ferrireducens</name>
    <dbReference type="NCBI Taxonomy" id="192843"/>
    <lineage>
        <taxon>Bacteria</taxon>
        <taxon>Pseudomonadati</taxon>
        <taxon>Pseudomonadota</taxon>
        <taxon>Betaproteobacteria</taxon>
        <taxon>Burkholderiales</taxon>
        <taxon>Comamonadaceae</taxon>
        <taxon>Rhodoferax</taxon>
    </lineage>
</organism>
<evidence type="ECO:0000256" key="1">
    <source>
        <dbReference type="SAM" id="Phobius"/>
    </source>
</evidence>
<dbReference type="Proteomes" id="UP000192505">
    <property type="component" value="Unassembled WGS sequence"/>
</dbReference>
<evidence type="ECO:0000313" key="2">
    <source>
        <dbReference type="EMBL" id="OQW85809.1"/>
    </source>
</evidence>
<keyword evidence="1" id="KW-0472">Membrane</keyword>
<dbReference type="EMBL" id="MTEI01000034">
    <property type="protein sequence ID" value="OQW85809.1"/>
    <property type="molecule type" value="Genomic_DNA"/>
</dbReference>
<keyword evidence="1" id="KW-0812">Transmembrane</keyword>
<feature type="transmembrane region" description="Helical" evidence="1">
    <location>
        <begin position="38"/>
        <end position="59"/>
    </location>
</feature>
<dbReference type="PROSITE" id="PS51257">
    <property type="entry name" value="PROKAR_LIPOPROTEIN"/>
    <property type="match status" value="1"/>
</dbReference>
<gene>
    <name evidence="2" type="ORF">BWK72_20430</name>
</gene>
<sequence length="120" mass="12678">MSPHFRRNAIIRTVASLAGDIAVGTAVAASCVWLIESALLGMFLSFLTWLLGIVLSLALSQYVVHPTVKLALSDHKLDQAAGAVSALADIVGHIGTSMTTGLWSAWRRDVVRPGRAARAA</sequence>
<protein>
    <submittedName>
        <fullName evidence="2">Uncharacterized protein</fullName>
    </submittedName>
</protein>
<comment type="caution">
    <text evidence="2">The sequence shown here is derived from an EMBL/GenBank/DDBJ whole genome shotgun (WGS) entry which is preliminary data.</text>
</comment>
<evidence type="ECO:0000313" key="3">
    <source>
        <dbReference type="Proteomes" id="UP000192505"/>
    </source>
</evidence>
<keyword evidence="1" id="KW-1133">Transmembrane helix</keyword>